<evidence type="ECO:0000259" key="1">
    <source>
        <dbReference type="Pfam" id="PF20020"/>
    </source>
</evidence>
<proteinExistence type="predicted"/>
<evidence type="ECO:0000313" key="3">
    <source>
        <dbReference type="Proteomes" id="UP000053557"/>
    </source>
</evidence>
<name>A0A101XRJ3_9BACL</name>
<reference evidence="2 3" key="1">
    <citation type="submission" date="2015-12" db="EMBL/GenBank/DDBJ databases">
        <title>Draft genome sequence of Acidibacillus ferrooxidans ITV001, isolated from a chalcopyrite acid mine drainage site in Brazil.</title>
        <authorList>
            <person name="Dall'Agnol H."/>
            <person name="Nancucheo I."/>
            <person name="Johnson B."/>
            <person name="Oliveira R."/>
            <person name="Leite L."/>
            <person name="Pylro V."/>
            <person name="Nunes G.L."/>
            <person name="Tzotzos G."/>
            <person name="Fernandes G.R."/>
            <person name="Dutra J."/>
            <person name="Orellana S.C."/>
            <person name="Oliveira G."/>
        </authorList>
    </citation>
    <scope>NUCLEOTIDE SEQUENCE [LARGE SCALE GENOMIC DNA]</scope>
    <source>
        <strain evidence="3">ITV01</strain>
    </source>
</reference>
<organism evidence="2 3">
    <name type="scientific">Ferroacidibacillus organovorans</name>
    <dbReference type="NCBI Taxonomy" id="1765683"/>
    <lineage>
        <taxon>Bacteria</taxon>
        <taxon>Bacillati</taxon>
        <taxon>Bacillota</taxon>
        <taxon>Bacilli</taxon>
        <taxon>Bacillales</taxon>
        <taxon>Alicyclobacillaceae</taxon>
        <taxon>Ferroacidibacillus</taxon>
    </lineage>
</organism>
<dbReference type="Pfam" id="PF20020">
    <property type="entry name" value="DUF6431"/>
    <property type="match status" value="1"/>
</dbReference>
<dbReference type="InterPro" id="IPR045536">
    <property type="entry name" value="DUF6431"/>
</dbReference>
<gene>
    <name evidence="2" type="ORF">ATW55_09575</name>
</gene>
<feature type="domain" description="DUF6431" evidence="1">
    <location>
        <begin position="37"/>
        <end position="125"/>
    </location>
</feature>
<dbReference type="Proteomes" id="UP000053557">
    <property type="component" value="Unassembled WGS sequence"/>
</dbReference>
<protein>
    <recommendedName>
        <fullName evidence="1">DUF6431 domain-containing protein</fullName>
    </recommendedName>
</protein>
<comment type="caution">
    <text evidence="2">The sequence shown here is derived from an EMBL/GenBank/DDBJ whole genome shotgun (WGS) entry which is preliminary data.</text>
</comment>
<dbReference type="EMBL" id="LPVJ01000020">
    <property type="protein sequence ID" value="KUO96206.1"/>
    <property type="molecule type" value="Genomic_DNA"/>
</dbReference>
<accession>A0A101XRJ3</accession>
<sequence>MPIVCLIGLPVNPIMPGHLKDFYLSWVASLLPADQPCIHCANPRTHGHGFYPRSIHFEHFSEFLCIHRRHCPACNQTFGLLPETVAPYQRVAISVQDAVVSELGSGRSYTKVSETISSPLGPLSMQTLKRWYIRGSQQIQSIAPRFSALMLSVQPACLIPSIPHSVRDRTVCFFYAMGEQWHDVGGSGISAAWNALRTMLYLFSPSVSVNRVSYGLSPGHFP</sequence>
<keyword evidence="3" id="KW-1185">Reference proteome</keyword>
<evidence type="ECO:0000313" key="2">
    <source>
        <dbReference type="EMBL" id="KUO96206.1"/>
    </source>
</evidence>
<dbReference type="AlphaFoldDB" id="A0A101XRJ3"/>